<evidence type="ECO:0000313" key="2">
    <source>
        <dbReference type="EnsemblMetazoa" id="PHUM148240-PA"/>
    </source>
</evidence>
<dbReference type="KEGG" id="phu:Phum_PHUM148240"/>
<dbReference type="EnsemblMetazoa" id="PHUM148240-RA">
    <property type="protein sequence ID" value="PHUM148240-PA"/>
    <property type="gene ID" value="PHUM148240"/>
</dbReference>
<protein>
    <submittedName>
        <fullName evidence="1 2">Uncharacterized protein</fullName>
    </submittedName>
</protein>
<reference evidence="1" key="2">
    <citation type="submission" date="2007-04" db="EMBL/GenBank/DDBJ databases">
        <title>The genome of the human body louse.</title>
        <authorList>
            <consortium name="The Human Body Louse Genome Consortium"/>
            <person name="Kirkness E."/>
            <person name="Walenz B."/>
            <person name="Hass B."/>
            <person name="Bruggner R."/>
            <person name="Strausberg R."/>
        </authorList>
    </citation>
    <scope>NUCLEOTIDE SEQUENCE</scope>
    <source>
        <strain evidence="1">USDA</strain>
    </source>
</reference>
<proteinExistence type="predicted"/>
<dbReference type="HOGENOM" id="CLU_2707752_0_0_1"/>
<reference evidence="1" key="1">
    <citation type="submission" date="2007-04" db="EMBL/GenBank/DDBJ databases">
        <title>Annotation of Pediculus humanus corporis strain USDA.</title>
        <authorList>
            <person name="Kirkness E."/>
            <person name="Hannick L."/>
            <person name="Hass B."/>
            <person name="Bruggner R."/>
            <person name="Lawson D."/>
            <person name="Bidwell S."/>
            <person name="Joardar V."/>
            <person name="Caler E."/>
            <person name="Walenz B."/>
            <person name="Inman J."/>
            <person name="Schobel S."/>
            <person name="Galinsky K."/>
            <person name="Amedeo P."/>
            <person name="Strausberg R."/>
        </authorList>
    </citation>
    <scope>NUCLEOTIDE SEQUENCE</scope>
    <source>
        <strain evidence="1">USDA</strain>
    </source>
</reference>
<dbReference type="AlphaFoldDB" id="E0VF05"/>
<name>E0VF05_PEDHC</name>
<evidence type="ECO:0000313" key="3">
    <source>
        <dbReference type="Proteomes" id="UP000009046"/>
    </source>
</evidence>
<dbReference type="EMBL" id="AAZO01001716">
    <property type="status" value="NOT_ANNOTATED_CDS"/>
    <property type="molecule type" value="Genomic_DNA"/>
</dbReference>
<dbReference type="GeneID" id="8239507"/>
<dbReference type="VEuPathDB" id="VectorBase:PHUM148240"/>
<accession>E0VF05</accession>
<dbReference type="RefSeq" id="XP_002424717.1">
    <property type="nucleotide sequence ID" value="XM_002424672.1"/>
</dbReference>
<gene>
    <name evidence="2" type="primary">8239507</name>
    <name evidence="1" type="ORF">Phum_PHUM148240</name>
</gene>
<organism>
    <name type="scientific">Pediculus humanus subsp. corporis</name>
    <name type="common">Body louse</name>
    <dbReference type="NCBI Taxonomy" id="121224"/>
    <lineage>
        <taxon>Eukaryota</taxon>
        <taxon>Metazoa</taxon>
        <taxon>Ecdysozoa</taxon>
        <taxon>Arthropoda</taxon>
        <taxon>Hexapoda</taxon>
        <taxon>Insecta</taxon>
        <taxon>Pterygota</taxon>
        <taxon>Neoptera</taxon>
        <taxon>Paraneoptera</taxon>
        <taxon>Psocodea</taxon>
        <taxon>Troctomorpha</taxon>
        <taxon>Phthiraptera</taxon>
        <taxon>Anoplura</taxon>
        <taxon>Pediculidae</taxon>
        <taxon>Pediculus</taxon>
    </lineage>
</organism>
<reference evidence="2" key="3">
    <citation type="submission" date="2021-02" db="UniProtKB">
        <authorList>
            <consortium name="EnsemblMetazoa"/>
        </authorList>
    </citation>
    <scope>IDENTIFICATION</scope>
    <source>
        <strain evidence="2">USDA</strain>
    </source>
</reference>
<dbReference type="STRING" id="121224.E0VF05"/>
<dbReference type="OrthoDB" id="6019202at2759"/>
<sequence>MDQSVVEPWSVTSLKPLPPMRPYVALGKNCKNKQNMSPKKSVDVNFEDDIQILRVIEAYCSSGKTRSASNSGS</sequence>
<dbReference type="EMBL" id="DS235100">
    <property type="protein sequence ID" value="EEB11979.1"/>
    <property type="molecule type" value="Genomic_DNA"/>
</dbReference>
<dbReference type="CTD" id="8239507"/>
<dbReference type="InParanoid" id="E0VF05"/>
<keyword evidence="3" id="KW-1185">Reference proteome</keyword>
<evidence type="ECO:0000313" key="1">
    <source>
        <dbReference type="EMBL" id="EEB11979.1"/>
    </source>
</evidence>
<dbReference type="Proteomes" id="UP000009046">
    <property type="component" value="Unassembled WGS sequence"/>
</dbReference>